<name>A0A1I0Y1Q1_9BACI</name>
<gene>
    <name evidence="1" type="ORF">SAMN04488072_106174</name>
</gene>
<evidence type="ECO:0000313" key="2">
    <source>
        <dbReference type="Proteomes" id="UP000198642"/>
    </source>
</evidence>
<reference evidence="1 2" key="1">
    <citation type="submission" date="2016-10" db="EMBL/GenBank/DDBJ databases">
        <authorList>
            <person name="de Groot N.N."/>
        </authorList>
    </citation>
    <scope>NUCLEOTIDE SEQUENCE [LARGE SCALE GENOMIC DNA]</scope>
    <source>
        <strain evidence="1 2">CGMCC 1.3702</strain>
    </source>
</reference>
<dbReference type="STRING" id="237679.SAMN04488072_106174"/>
<accession>A0A1I0Y1Q1</accession>
<dbReference type="RefSeq" id="WP_170848205.1">
    <property type="nucleotide sequence ID" value="NZ_FOJW01000006.1"/>
</dbReference>
<keyword evidence="2" id="KW-1185">Reference proteome</keyword>
<dbReference type="EMBL" id="FOJW01000006">
    <property type="protein sequence ID" value="SFB06807.1"/>
    <property type="molecule type" value="Genomic_DNA"/>
</dbReference>
<dbReference type="AlphaFoldDB" id="A0A1I0Y1Q1"/>
<protein>
    <submittedName>
        <fullName evidence="1">Uncharacterized protein</fullName>
    </submittedName>
</protein>
<organism evidence="1 2">
    <name type="scientific">Lentibacillus halodurans</name>
    <dbReference type="NCBI Taxonomy" id="237679"/>
    <lineage>
        <taxon>Bacteria</taxon>
        <taxon>Bacillati</taxon>
        <taxon>Bacillota</taxon>
        <taxon>Bacilli</taxon>
        <taxon>Bacillales</taxon>
        <taxon>Bacillaceae</taxon>
        <taxon>Lentibacillus</taxon>
    </lineage>
</organism>
<dbReference type="Proteomes" id="UP000198642">
    <property type="component" value="Unassembled WGS sequence"/>
</dbReference>
<proteinExistence type="predicted"/>
<evidence type="ECO:0000313" key="1">
    <source>
        <dbReference type="EMBL" id="SFB06807.1"/>
    </source>
</evidence>
<sequence>MTEEKPLFHKNSGFLFTVEYNNLPHVTGSKIVNHEIEFDQWLISWINCLAG</sequence>